<dbReference type="OrthoDB" id="9813814at2"/>
<dbReference type="GO" id="GO:0030632">
    <property type="term" value="P:D-alanine biosynthetic process"/>
    <property type="evidence" value="ECO:0007669"/>
    <property type="project" value="UniProtKB-UniRule"/>
</dbReference>
<evidence type="ECO:0000259" key="7">
    <source>
        <dbReference type="SMART" id="SM01005"/>
    </source>
</evidence>
<dbReference type="PROSITE" id="PS00395">
    <property type="entry name" value="ALANINE_RACEMASE"/>
    <property type="match status" value="1"/>
</dbReference>
<feature type="binding site" evidence="4 6">
    <location>
        <position position="136"/>
    </location>
    <ligand>
        <name>substrate</name>
    </ligand>
</feature>
<keyword evidence="2 4" id="KW-0663">Pyridoxal phosphate</keyword>
<dbReference type="SMART" id="SM01005">
    <property type="entry name" value="Ala_racemase_C"/>
    <property type="match status" value="1"/>
</dbReference>
<evidence type="ECO:0000256" key="4">
    <source>
        <dbReference type="HAMAP-Rule" id="MF_01201"/>
    </source>
</evidence>
<comment type="cofactor">
    <cofactor evidence="1 4 5">
        <name>pyridoxal 5'-phosphate</name>
        <dbReference type="ChEBI" id="CHEBI:597326"/>
    </cofactor>
</comment>
<dbReference type="EC" id="5.1.1.1" evidence="4"/>
<accession>A0A4Q9DRK9</accession>
<dbReference type="SUPFAM" id="SSF51419">
    <property type="entry name" value="PLP-binding barrel"/>
    <property type="match status" value="1"/>
</dbReference>
<feature type="modified residue" description="N6-(pyridoxal phosphate)lysine" evidence="4 5">
    <location>
        <position position="38"/>
    </location>
</feature>
<dbReference type="SUPFAM" id="SSF50621">
    <property type="entry name" value="Alanine racemase C-terminal domain-like"/>
    <property type="match status" value="1"/>
</dbReference>
<dbReference type="InterPro" id="IPR000821">
    <property type="entry name" value="Ala_racemase"/>
</dbReference>
<dbReference type="InterPro" id="IPR011079">
    <property type="entry name" value="Ala_racemase_C"/>
</dbReference>
<feature type="active site" description="Proton acceptor; specific for L-alanine" evidence="4">
    <location>
        <position position="296"/>
    </location>
</feature>
<dbReference type="GO" id="GO:0005829">
    <property type="term" value="C:cytosol"/>
    <property type="evidence" value="ECO:0007669"/>
    <property type="project" value="TreeGrafter"/>
</dbReference>
<feature type="domain" description="Alanine racemase C-terminal" evidence="7">
    <location>
        <begin position="275"/>
        <end position="403"/>
    </location>
</feature>
<evidence type="ECO:0000313" key="8">
    <source>
        <dbReference type="EMBL" id="TBL79437.1"/>
    </source>
</evidence>
<dbReference type="InterPro" id="IPR009006">
    <property type="entry name" value="Ala_racemase/Decarboxylase_C"/>
</dbReference>
<dbReference type="EMBL" id="SIRE01000007">
    <property type="protein sequence ID" value="TBL79437.1"/>
    <property type="molecule type" value="Genomic_DNA"/>
</dbReference>
<dbReference type="GO" id="GO:0008784">
    <property type="term" value="F:alanine racemase activity"/>
    <property type="evidence" value="ECO:0007669"/>
    <property type="project" value="UniProtKB-UniRule"/>
</dbReference>
<evidence type="ECO:0000256" key="3">
    <source>
        <dbReference type="ARBA" id="ARBA00023235"/>
    </source>
</evidence>
<dbReference type="NCBIfam" id="TIGR00492">
    <property type="entry name" value="alr"/>
    <property type="match status" value="1"/>
</dbReference>
<dbReference type="PANTHER" id="PTHR30511">
    <property type="entry name" value="ALANINE RACEMASE"/>
    <property type="match status" value="1"/>
</dbReference>
<dbReference type="Pfam" id="PF00842">
    <property type="entry name" value="Ala_racemase_C"/>
    <property type="match status" value="1"/>
</dbReference>
<reference evidence="8 9" key="1">
    <citation type="submission" date="2019-02" db="EMBL/GenBank/DDBJ databases">
        <title>Paenibacillus sp. nov., isolated from surface-sterilized tissue of Thalictrum simplex L.</title>
        <authorList>
            <person name="Tuo L."/>
        </authorList>
    </citation>
    <scope>NUCLEOTIDE SEQUENCE [LARGE SCALE GENOMIC DNA]</scope>
    <source>
        <strain evidence="8 9">N2SHLJ1</strain>
    </source>
</reference>
<evidence type="ECO:0000256" key="6">
    <source>
        <dbReference type="PIRSR" id="PIRSR600821-52"/>
    </source>
</evidence>
<dbReference type="HAMAP" id="MF_01201">
    <property type="entry name" value="Ala_racemase"/>
    <property type="match status" value="1"/>
</dbReference>
<dbReference type="AlphaFoldDB" id="A0A4Q9DRK9"/>
<protein>
    <recommendedName>
        <fullName evidence="4">Alanine racemase</fullName>
        <ecNumber evidence="4">5.1.1.1</ecNumber>
    </recommendedName>
</protein>
<dbReference type="InterPro" id="IPR029066">
    <property type="entry name" value="PLP-binding_barrel"/>
</dbReference>
<dbReference type="Proteomes" id="UP000293142">
    <property type="component" value="Unassembled WGS sequence"/>
</dbReference>
<sequence>MNSLRDTWAEIDLPAIEHNAALFHSLLAPSCRLMAVVKADAYGHGAVQTAEAAIRAGARYLGVAFADEAVQLRDAGIQQPILILGYTPPRSVETAVRCGAAVTVFSREVLLAVIGAARRLGRRTVVHIKVDTGLGRLGLSGSDEIEELIREALGSGCIEVEGIFTHFAAADHADASFTRLQYERFRSILRGLEAAGIDIPLKHACNTAATLQYPEYHLDMVRVGIGLYGMWPGDLQHQMAAAGDHTRQKNAANREVRHSSGLKPSCPPGSELQPALQLKTSVAALKRIPEGHPVSYGCTFTAGRQTLVAVLPIGYADGYPRLLSNRGEVLIGNRRAPIIGRICMDQTMVDATDLPDIQIGDEVVLIGSQGDSAVSAGEVAEWADTIHYELVCGIGKRVPRLYSQAKSMPVGSLVPTGFRSGRLVQAAAVNLDSKR</sequence>
<dbReference type="FunFam" id="3.20.20.10:FF:000002">
    <property type="entry name" value="Alanine racemase"/>
    <property type="match status" value="1"/>
</dbReference>
<evidence type="ECO:0000256" key="5">
    <source>
        <dbReference type="PIRSR" id="PIRSR600821-50"/>
    </source>
</evidence>
<dbReference type="GO" id="GO:0030170">
    <property type="term" value="F:pyridoxal phosphate binding"/>
    <property type="evidence" value="ECO:0007669"/>
    <property type="project" value="UniProtKB-UniRule"/>
</dbReference>
<organism evidence="8 9">
    <name type="scientific">Paenibacillus thalictri</name>
    <dbReference type="NCBI Taxonomy" id="2527873"/>
    <lineage>
        <taxon>Bacteria</taxon>
        <taxon>Bacillati</taxon>
        <taxon>Bacillota</taxon>
        <taxon>Bacilli</taxon>
        <taxon>Bacillales</taxon>
        <taxon>Paenibacillaceae</taxon>
        <taxon>Paenibacillus</taxon>
    </lineage>
</organism>
<name>A0A4Q9DRK9_9BACL</name>
<comment type="catalytic activity">
    <reaction evidence="4">
        <text>L-alanine = D-alanine</text>
        <dbReference type="Rhea" id="RHEA:20249"/>
        <dbReference type="ChEBI" id="CHEBI:57416"/>
        <dbReference type="ChEBI" id="CHEBI:57972"/>
        <dbReference type="EC" id="5.1.1.1"/>
    </reaction>
</comment>
<evidence type="ECO:0000256" key="2">
    <source>
        <dbReference type="ARBA" id="ARBA00022898"/>
    </source>
</evidence>
<dbReference type="InterPro" id="IPR020622">
    <property type="entry name" value="Ala_racemase_pyridoxalP-BS"/>
</dbReference>
<comment type="similarity">
    <text evidence="4">Belongs to the alanine racemase family.</text>
</comment>
<keyword evidence="9" id="KW-1185">Reference proteome</keyword>
<comment type="caution">
    <text evidence="8">The sequence shown here is derived from an EMBL/GenBank/DDBJ whole genome shotgun (WGS) entry which is preliminary data.</text>
</comment>
<dbReference type="RefSeq" id="WP_131013381.1">
    <property type="nucleotide sequence ID" value="NZ_SIRE01000007.1"/>
</dbReference>
<dbReference type="UniPathway" id="UPA00042">
    <property type="reaction ID" value="UER00497"/>
</dbReference>
<feature type="binding site" evidence="4 6">
    <location>
        <position position="344"/>
    </location>
    <ligand>
        <name>substrate</name>
    </ligand>
</feature>
<dbReference type="GO" id="GO:0009252">
    <property type="term" value="P:peptidoglycan biosynthetic process"/>
    <property type="evidence" value="ECO:0007669"/>
    <property type="project" value="TreeGrafter"/>
</dbReference>
<evidence type="ECO:0000256" key="1">
    <source>
        <dbReference type="ARBA" id="ARBA00001933"/>
    </source>
</evidence>
<dbReference type="Gene3D" id="3.20.20.10">
    <property type="entry name" value="Alanine racemase"/>
    <property type="match status" value="1"/>
</dbReference>
<evidence type="ECO:0000313" key="9">
    <source>
        <dbReference type="Proteomes" id="UP000293142"/>
    </source>
</evidence>
<comment type="function">
    <text evidence="4">Catalyzes the interconversion of L-alanine and D-alanine. May also act on other amino acids.</text>
</comment>
<dbReference type="Gene3D" id="2.40.37.10">
    <property type="entry name" value="Lyase, Ornithine Decarboxylase, Chain A, domain 1"/>
    <property type="match status" value="1"/>
</dbReference>
<feature type="active site" description="Proton acceptor; specific for D-alanine" evidence="4">
    <location>
        <position position="38"/>
    </location>
</feature>
<dbReference type="PRINTS" id="PR00992">
    <property type="entry name" value="ALARACEMASE"/>
</dbReference>
<proteinExistence type="inferred from homology"/>
<dbReference type="Pfam" id="PF01168">
    <property type="entry name" value="Ala_racemase_N"/>
    <property type="match status" value="1"/>
</dbReference>
<comment type="pathway">
    <text evidence="4">Amino-acid biosynthesis; D-alanine biosynthesis; D-alanine from L-alanine: step 1/1.</text>
</comment>
<gene>
    <name evidence="8" type="primary">alr</name>
    <name evidence="8" type="ORF">EYB31_11015</name>
</gene>
<dbReference type="PANTHER" id="PTHR30511:SF0">
    <property type="entry name" value="ALANINE RACEMASE, CATABOLIC-RELATED"/>
    <property type="match status" value="1"/>
</dbReference>
<dbReference type="InterPro" id="IPR001608">
    <property type="entry name" value="Ala_racemase_N"/>
</dbReference>
<dbReference type="CDD" id="cd00430">
    <property type="entry name" value="PLPDE_III_AR"/>
    <property type="match status" value="1"/>
</dbReference>
<keyword evidence="3 4" id="KW-0413">Isomerase</keyword>